<dbReference type="AlphaFoldDB" id="A0A834K1K7"/>
<evidence type="ECO:0000313" key="1">
    <source>
        <dbReference type="EMBL" id="KAF7398155.1"/>
    </source>
</evidence>
<dbReference type="Proteomes" id="UP000600918">
    <property type="component" value="Unassembled WGS sequence"/>
</dbReference>
<gene>
    <name evidence="1" type="ORF">H0235_016163</name>
</gene>
<organism evidence="1 2">
    <name type="scientific">Vespula pensylvanica</name>
    <name type="common">Western yellow jacket</name>
    <name type="synonym">Wasp</name>
    <dbReference type="NCBI Taxonomy" id="30213"/>
    <lineage>
        <taxon>Eukaryota</taxon>
        <taxon>Metazoa</taxon>
        <taxon>Ecdysozoa</taxon>
        <taxon>Arthropoda</taxon>
        <taxon>Hexapoda</taxon>
        <taxon>Insecta</taxon>
        <taxon>Pterygota</taxon>
        <taxon>Neoptera</taxon>
        <taxon>Endopterygota</taxon>
        <taxon>Hymenoptera</taxon>
        <taxon>Apocrita</taxon>
        <taxon>Aculeata</taxon>
        <taxon>Vespoidea</taxon>
        <taxon>Vespidae</taxon>
        <taxon>Vespinae</taxon>
        <taxon>Vespula</taxon>
    </lineage>
</organism>
<accession>A0A834K1K7</accession>
<proteinExistence type="predicted"/>
<protein>
    <submittedName>
        <fullName evidence="1">Uncharacterized protein</fullName>
    </submittedName>
</protein>
<keyword evidence="2" id="KW-1185">Reference proteome</keyword>
<comment type="caution">
    <text evidence="1">The sequence shown here is derived from an EMBL/GenBank/DDBJ whole genome shotgun (WGS) entry which is preliminary data.</text>
</comment>
<evidence type="ECO:0000313" key="2">
    <source>
        <dbReference type="Proteomes" id="UP000600918"/>
    </source>
</evidence>
<name>A0A834K1K7_VESPE</name>
<reference evidence="1" key="1">
    <citation type="journal article" date="2020" name="G3 (Bethesda)">
        <title>High-Quality Assemblies for Three Invasive Social Wasps from the &lt;i&gt;Vespula&lt;/i&gt; Genus.</title>
        <authorList>
            <person name="Harrop T.W.R."/>
            <person name="Guhlin J."/>
            <person name="McLaughlin G.M."/>
            <person name="Permina E."/>
            <person name="Stockwell P."/>
            <person name="Gilligan J."/>
            <person name="Le Lec M.F."/>
            <person name="Gruber M.A.M."/>
            <person name="Quinn O."/>
            <person name="Lovegrove M."/>
            <person name="Duncan E.J."/>
            <person name="Remnant E.J."/>
            <person name="Van Eeckhoven J."/>
            <person name="Graham B."/>
            <person name="Knapp R.A."/>
            <person name="Langford K.W."/>
            <person name="Kronenberg Z."/>
            <person name="Press M.O."/>
            <person name="Eacker S.M."/>
            <person name="Wilson-Rankin E.E."/>
            <person name="Purcell J."/>
            <person name="Lester P.J."/>
            <person name="Dearden P.K."/>
        </authorList>
    </citation>
    <scope>NUCLEOTIDE SEQUENCE</scope>
    <source>
        <strain evidence="1">Volc-1</strain>
    </source>
</reference>
<dbReference type="EMBL" id="JACSDY010000019">
    <property type="protein sequence ID" value="KAF7398155.1"/>
    <property type="molecule type" value="Genomic_DNA"/>
</dbReference>
<sequence length="76" mass="8632">MKVGDTRKEKEEEYDPMEVGGYSFVTSEFRRHWFKADTLQNLIGKSLMDQALPVEVRSDERKAEGTQNAGPAVNVL</sequence>